<reference evidence="1" key="1">
    <citation type="submission" date="2020-02" db="EMBL/GenBank/DDBJ databases">
        <authorList>
            <person name="Meier V. D."/>
        </authorList>
    </citation>
    <scope>NUCLEOTIDE SEQUENCE</scope>
    <source>
        <strain evidence="1">AVDCRST_MAG64</strain>
    </source>
</reference>
<evidence type="ECO:0008006" key="2">
    <source>
        <dbReference type="Google" id="ProtNLM"/>
    </source>
</evidence>
<dbReference type="EMBL" id="CADCUQ010000754">
    <property type="protein sequence ID" value="CAA9427602.1"/>
    <property type="molecule type" value="Genomic_DNA"/>
</dbReference>
<dbReference type="InterPro" id="IPR006311">
    <property type="entry name" value="TAT_signal"/>
</dbReference>
<accession>A0A6J4PY27</accession>
<feature type="non-terminal residue" evidence="1">
    <location>
        <position position="34"/>
    </location>
</feature>
<proteinExistence type="predicted"/>
<dbReference type="AlphaFoldDB" id="A0A6J4PY27"/>
<protein>
    <recommendedName>
        <fullName evidence="2">Twin-arginine translocation signal domain-containing protein</fullName>
    </recommendedName>
</protein>
<name>A0A6J4PY27_9BACT</name>
<dbReference type="PROSITE" id="PS51318">
    <property type="entry name" value="TAT"/>
    <property type="match status" value="1"/>
</dbReference>
<sequence length="34" mass="3275">MSDGAIDRRTFLRQGTVAITAGAVAGAAGAAARA</sequence>
<gene>
    <name evidence="1" type="ORF">AVDCRST_MAG64-3310</name>
</gene>
<evidence type="ECO:0000313" key="1">
    <source>
        <dbReference type="EMBL" id="CAA9427602.1"/>
    </source>
</evidence>
<organism evidence="1">
    <name type="scientific">uncultured Phycisphaerae bacterium</name>
    <dbReference type="NCBI Taxonomy" id="904963"/>
    <lineage>
        <taxon>Bacteria</taxon>
        <taxon>Pseudomonadati</taxon>
        <taxon>Planctomycetota</taxon>
        <taxon>Phycisphaerae</taxon>
        <taxon>environmental samples</taxon>
    </lineage>
</organism>